<organism evidence="4 6">
    <name type="scientific">Anoxybacteroides rupiense</name>
    <dbReference type="NCBI Taxonomy" id="311460"/>
    <lineage>
        <taxon>Bacteria</taxon>
        <taxon>Bacillati</taxon>
        <taxon>Bacillota</taxon>
        <taxon>Bacilli</taxon>
        <taxon>Bacillales</taxon>
        <taxon>Anoxybacillaceae</taxon>
        <taxon>Anoxybacteroides</taxon>
    </lineage>
</organism>
<name>A0ABD5ITL1_9BACL</name>
<evidence type="ECO:0000313" key="4">
    <source>
        <dbReference type="EMBL" id="MED5051208.1"/>
    </source>
</evidence>
<dbReference type="NCBIfam" id="TIGR02258">
    <property type="entry name" value="2_5_ligase"/>
    <property type="match status" value="1"/>
</dbReference>
<feature type="active site" description="Proton donor" evidence="2">
    <location>
        <position position="43"/>
    </location>
</feature>
<dbReference type="Proteomes" id="UP001339962">
    <property type="component" value="Unassembled WGS sequence"/>
</dbReference>
<dbReference type="GO" id="GO:0008664">
    <property type="term" value="F:RNA 2',3'-cyclic 3'-phosphodiesterase activity"/>
    <property type="evidence" value="ECO:0007669"/>
    <property type="project" value="UniProtKB-EC"/>
</dbReference>
<sequence length="185" mass="21560">MIKTHYFIAVTLEEKIKEQLAKWSESVKSHFPFRTWVHQQDYHITLAFLGETPTEKGEAVCEKLHEIGQQHERFSLTLAEIGIFGQPRAPRILWQTVEQEQALIALRNDVYGACEHIGFTLDARPFAPHITIARKWQGEEEFSLEKLKSFERVQGCFTVKEVILYRTHLDRVPKYEAIALFPLSH</sequence>
<dbReference type="InterPro" id="IPR004175">
    <property type="entry name" value="RNA_CPDase"/>
</dbReference>
<dbReference type="HAMAP" id="MF_01940">
    <property type="entry name" value="RNA_CPDase"/>
    <property type="match status" value="1"/>
</dbReference>
<evidence type="ECO:0000313" key="5">
    <source>
        <dbReference type="Proteomes" id="UP001213979"/>
    </source>
</evidence>
<comment type="function">
    <text evidence="2">Hydrolyzes RNA 2',3'-cyclic phosphodiester to an RNA 2'-phosphomonoester.</text>
</comment>
<dbReference type="SUPFAM" id="SSF55144">
    <property type="entry name" value="LigT-like"/>
    <property type="match status" value="1"/>
</dbReference>
<dbReference type="Gene3D" id="3.90.1140.10">
    <property type="entry name" value="Cyclic phosphodiesterase"/>
    <property type="match status" value="1"/>
</dbReference>
<protein>
    <recommendedName>
        <fullName evidence="2">RNA 2',3'-cyclic phosphodiesterase</fullName>
        <shortName evidence="2">RNA 2',3'-CPDase</shortName>
        <ecNumber evidence="2">3.1.4.58</ecNumber>
    </recommendedName>
</protein>
<dbReference type="Proteomes" id="UP001213979">
    <property type="component" value="Unassembled WGS sequence"/>
</dbReference>
<evidence type="ECO:0000256" key="1">
    <source>
        <dbReference type="ARBA" id="ARBA00022801"/>
    </source>
</evidence>
<dbReference type="EMBL" id="JAQOTG010000012">
    <property type="protein sequence ID" value="MDE8564690.1"/>
    <property type="molecule type" value="Genomic_DNA"/>
</dbReference>
<reference evidence="3 5" key="1">
    <citation type="submission" date="2023-01" db="EMBL/GenBank/DDBJ databases">
        <title>Genome-based reclassification of Anoxybacillus geothermalis as a later heterotypic synonym of Anoxybacillus rupiensis.</title>
        <authorList>
            <person name="Inan Bektas K."/>
            <person name="Canakci S."/>
            <person name="Belduz A.A."/>
            <person name="Guler H.H."/>
        </authorList>
    </citation>
    <scope>NUCLEOTIDE SEQUENCE [LARGE SCALE GENOMIC DNA]</scope>
    <source>
        <strain evidence="3 5">DSM 17127</strain>
    </source>
</reference>
<comment type="caution">
    <text evidence="4">The sequence shown here is derived from an EMBL/GenBank/DDBJ whole genome shotgun (WGS) entry which is preliminary data.</text>
</comment>
<keyword evidence="5" id="KW-1185">Reference proteome</keyword>
<evidence type="ECO:0000313" key="6">
    <source>
        <dbReference type="Proteomes" id="UP001339962"/>
    </source>
</evidence>
<dbReference type="RefSeq" id="WP_044745883.1">
    <property type="nucleotide sequence ID" value="NZ_JAGUQN010000008.1"/>
</dbReference>
<accession>A0ABD5ITL1</accession>
<dbReference type="PANTHER" id="PTHR35561:SF1">
    <property type="entry name" value="RNA 2',3'-CYCLIC PHOSPHODIESTERASE"/>
    <property type="match status" value="1"/>
</dbReference>
<feature type="active site" description="Proton acceptor" evidence="2">
    <location>
        <position position="129"/>
    </location>
</feature>
<keyword evidence="1 2" id="KW-0378">Hydrolase</keyword>
<comment type="catalytic activity">
    <reaction evidence="2">
        <text>a 3'-end 2',3'-cyclophospho-ribonucleotide-RNA + H2O = a 3'-end 2'-phospho-ribonucleotide-RNA + H(+)</text>
        <dbReference type="Rhea" id="RHEA:11828"/>
        <dbReference type="Rhea" id="RHEA-COMP:10464"/>
        <dbReference type="Rhea" id="RHEA-COMP:17353"/>
        <dbReference type="ChEBI" id="CHEBI:15377"/>
        <dbReference type="ChEBI" id="CHEBI:15378"/>
        <dbReference type="ChEBI" id="CHEBI:83064"/>
        <dbReference type="ChEBI" id="CHEBI:173113"/>
        <dbReference type="EC" id="3.1.4.58"/>
    </reaction>
</comment>
<dbReference type="EC" id="3.1.4.58" evidence="2"/>
<dbReference type="InterPro" id="IPR009097">
    <property type="entry name" value="Cyclic_Pdiesterase"/>
</dbReference>
<feature type="short sequence motif" description="HXTX 2" evidence="2">
    <location>
        <begin position="129"/>
        <end position="132"/>
    </location>
</feature>
<comment type="similarity">
    <text evidence="2">Belongs to the 2H phosphoesterase superfamily. ThpR family.</text>
</comment>
<evidence type="ECO:0000256" key="2">
    <source>
        <dbReference type="HAMAP-Rule" id="MF_01940"/>
    </source>
</evidence>
<feature type="short sequence motif" description="HXTX 1" evidence="2">
    <location>
        <begin position="43"/>
        <end position="46"/>
    </location>
</feature>
<dbReference type="EMBL" id="JARTLI010000004">
    <property type="protein sequence ID" value="MED5051208.1"/>
    <property type="molecule type" value="Genomic_DNA"/>
</dbReference>
<dbReference type="PANTHER" id="PTHR35561">
    <property type="entry name" value="RNA 2',3'-CYCLIC PHOSPHODIESTERASE"/>
    <property type="match status" value="1"/>
</dbReference>
<dbReference type="Pfam" id="PF13563">
    <property type="entry name" value="2_5_RNA_ligase2"/>
    <property type="match status" value="1"/>
</dbReference>
<evidence type="ECO:0000313" key="3">
    <source>
        <dbReference type="EMBL" id="MDE8564690.1"/>
    </source>
</evidence>
<proteinExistence type="inferred from homology"/>
<dbReference type="AlphaFoldDB" id="A0ABD5ITL1"/>
<reference evidence="4 6" key="2">
    <citation type="submission" date="2023-03" db="EMBL/GenBank/DDBJ databases">
        <title>Bacillus Genome Sequencing.</title>
        <authorList>
            <person name="Dunlap C."/>
        </authorList>
    </citation>
    <scope>NUCLEOTIDE SEQUENCE [LARGE SCALE GENOMIC DNA]</scope>
    <source>
        <strain evidence="4 6">NRS-38</strain>
    </source>
</reference>
<gene>
    <name evidence="4" type="primary">thpR</name>
    <name evidence="4" type="ORF">P9850_04870</name>
    <name evidence="3" type="ORF">PNH38_12540</name>
</gene>